<evidence type="ECO:0000259" key="8">
    <source>
        <dbReference type="PROSITE" id="PS50850"/>
    </source>
</evidence>
<evidence type="ECO:0000313" key="10">
    <source>
        <dbReference type="Proteomes" id="UP000674234"/>
    </source>
</evidence>
<keyword evidence="3" id="KW-1003">Cell membrane</keyword>
<feature type="transmembrane region" description="Helical" evidence="7">
    <location>
        <begin position="211"/>
        <end position="233"/>
    </location>
</feature>
<feature type="transmembrane region" description="Helical" evidence="7">
    <location>
        <begin position="124"/>
        <end position="144"/>
    </location>
</feature>
<dbReference type="RefSeq" id="WP_210159067.1">
    <property type="nucleotide sequence ID" value="NZ_JAFCNB010000023.1"/>
</dbReference>
<dbReference type="AlphaFoldDB" id="A0A941AMZ6"/>
<dbReference type="InterPro" id="IPR036259">
    <property type="entry name" value="MFS_trans_sf"/>
</dbReference>
<dbReference type="PRINTS" id="PR01036">
    <property type="entry name" value="TCRTETB"/>
</dbReference>
<comment type="subcellular location">
    <subcellularLocation>
        <location evidence="1">Cell membrane</location>
        <topology evidence="1">Multi-pass membrane protein</topology>
    </subcellularLocation>
</comment>
<keyword evidence="10" id="KW-1185">Reference proteome</keyword>
<sequence length="477" mass="46496">MAATSQSGPATEREDPGAPGARRWWLLGLLSAGQFMLVLDVTVVNVALPDIGADLALHQGVVPWVLAAYTLAFGGLMLLGGRAADMFGARRMLLSGLAIFVAASLASGLAAGATMLLAGRAAQGIGAAAMSPAALSVVTTTFAGRDRARALGVWAAIGGTGSALGVLLGGLLTSGPGWRWVFFINVPAGLIALALLPMVAPAGRRHRPGAVPVDVAGALSATLATGALIYGLVNAGGHGWLAASTLVPLAMAALLYGVFVMIERAAAAPLMPLRVLTRRPVVAGASLMLVATGLLVGAFFLGSFYLQRLHGYSAAGTGLAFLPIALGTIIGAHGGSRAVTKLDGRVLAAGSLALAAAGSGLAAGAAGPVWLVAGLAVAAIGVGAALVTAVTAALTAVAPGETGTRSGIVNTFHELGGAFGVAVLSTVAAAGVTGEVTAAGVALAFTVSAVAALAAAVLSAFVVPAGVAPAGAAPHVH</sequence>
<feature type="transmembrane region" description="Helical" evidence="7">
    <location>
        <begin position="239"/>
        <end position="260"/>
    </location>
</feature>
<feature type="transmembrane region" description="Helical" evidence="7">
    <location>
        <begin position="178"/>
        <end position="199"/>
    </location>
</feature>
<dbReference type="Pfam" id="PF07690">
    <property type="entry name" value="MFS_1"/>
    <property type="match status" value="1"/>
</dbReference>
<evidence type="ECO:0000256" key="7">
    <source>
        <dbReference type="SAM" id="Phobius"/>
    </source>
</evidence>
<dbReference type="GO" id="GO:0005886">
    <property type="term" value="C:plasma membrane"/>
    <property type="evidence" value="ECO:0007669"/>
    <property type="project" value="UniProtKB-SubCell"/>
</dbReference>
<keyword evidence="4 7" id="KW-0812">Transmembrane</keyword>
<dbReference type="InterPro" id="IPR011701">
    <property type="entry name" value="MFS"/>
</dbReference>
<evidence type="ECO:0000256" key="3">
    <source>
        <dbReference type="ARBA" id="ARBA00022475"/>
    </source>
</evidence>
<feature type="transmembrane region" description="Helical" evidence="7">
    <location>
        <begin position="438"/>
        <end position="463"/>
    </location>
</feature>
<dbReference type="PANTHER" id="PTHR42718">
    <property type="entry name" value="MAJOR FACILITATOR SUPERFAMILY MULTIDRUG TRANSPORTER MFSC"/>
    <property type="match status" value="1"/>
</dbReference>
<name>A0A941AMZ6_9ACTN</name>
<organism evidence="9 10">
    <name type="scientific">Microbispora oryzae</name>
    <dbReference type="NCBI Taxonomy" id="2806554"/>
    <lineage>
        <taxon>Bacteria</taxon>
        <taxon>Bacillati</taxon>
        <taxon>Actinomycetota</taxon>
        <taxon>Actinomycetes</taxon>
        <taxon>Streptosporangiales</taxon>
        <taxon>Streptosporangiaceae</taxon>
        <taxon>Microbispora</taxon>
    </lineage>
</organism>
<dbReference type="CDD" id="cd17321">
    <property type="entry name" value="MFS_MMR_MDR_like"/>
    <property type="match status" value="1"/>
</dbReference>
<dbReference type="Proteomes" id="UP000674234">
    <property type="component" value="Unassembled WGS sequence"/>
</dbReference>
<dbReference type="PROSITE" id="PS50850">
    <property type="entry name" value="MFS"/>
    <property type="match status" value="1"/>
</dbReference>
<evidence type="ECO:0000256" key="2">
    <source>
        <dbReference type="ARBA" id="ARBA00022448"/>
    </source>
</evidence>
<reference evidence="9" key="1">
    <citation type="submission" date="2021-02" db="EMBL/GenBank/DDBJ databases">
        <title>Draft genome sequence of Microbispora sp. RL4-1S isolated from rice leaves in Thailand.</title>
        <authorList>
            <person name="Muangham S."/>
            <person name="Duangmal K."/>
        </authorList>
    </citation>
    <scope>NUCLEOTIDE SEQUENCE</scope>
    <source>
        <strain evidence="9">RL4-1S</strain>
    </source>
</reference>
<protein>
    <submittedName>
        <fullName evidence="9">MFS transporter</fullName>
    </submittedName>
</protein>
<dbReference type="Gene3D" id="1.20.1250.20">
    <property type="entry name" value="MFS general substrate transporter like domains"/>
    <property type="match status" value="1"/>
</dbReference>
<dbReference type="EMBL" id="JAFCNB010000023">
    <property type="protein sequence ID" value="MBP2707803.1"/>
    <property type="molecule type" value="Genomic_DNA"/>
</dbReference>
<gene>
    <name evidence="9" type="ORF">JOL79_28885</name>
</gene>
<feature type="transmembrane region" description="Helical" evidence="7">
    <location>
        <begin position="312"/>
        <end position="332"/>
    </location>
</feature>
<comment type="caution">
    <text evidence="9">The sequence shown here is derived from an EMBL/GenBank/DDBJ whole genome shotgun (WGS) entry which is preliminary data.</text>
</comment>
<proteinExistence type="predicted"/>
<feature type="domain" description="Major facilitator superfamily (MFS) profile" evidence="8">
    <location>
        <begin position="26"/>
        <end position="467"/>
    </location>
</feature>
<feature type="transmembrane region" description="Helical" evidence="7">
    <location>
        <begin position="415"/>
        <end position="432"/>
    </location>
</feature>
<feature type="transmembrane region" description="Helical" evidence="7">
    <location>
        <begin position="60"/>
        <end position="80"/>
    </location>
</feature>
<evidence type="ECO:0000313" key="9">
    <source>
        <dbReference type="EMBL" id="MBP2707803.1"/>
    </source>
</evidence>
<dbReference type="Gene3D" id="1.20.1720.10">
    <property type="entry name" value="Multidrug resistance protein D"/>
    <property type="match status" value="1"/>
</dbReference>
<evidence type="ECO:0000256" key="1">
    <source>
        <dbReference type="ARBA" id="ARBA00004651"/>
    </source>
</evidence>
<dbReference type="InterPro" id="IPR020846">
    <property type="entry name" value="MFS_dom"/>
</dbReference>
<feature type="transmembrane region" description="Helical" evidence="7">
    <location>
        <begin position="151"/>
        <end position="172"/>
    </location>
</feature>
<feature type="transmembrane region" description="Helical" evidence="7">
    <location>
        <begin position="92"/>
        <end position="118"/>
    </location>
</feature>
<evidence type="ECO:0000256" key="6">
    <source>
        <dbReference type="ARBA" id="ARBA00023136"/>
    </source>
</evidence>
<keyword evidence="2" id="KW-0813">Transport</keyword>
<dbReference type="PANTHER" id="PTHR42718:SF46">
    <property type="entry name" value="BLR6921 PROTEIN"/>
    <property type="match status" value="1"/>
</dbReference>
<evidence type="ECO:0000256" key="4">
    <source>
        <dbReference type="ARBA" id="ARBA00022692"/>
    </source>
</evidence>
<keyword evidence="6 7" id="KW-0472">Membrane</keyword>
<dbReference type="GO" id="GO:0022857">
    <property type="term" value="F:transmembrane transporter activity"/>
    <property type="evidence" value="ECO:0007669"/>
    <property type="project" value="InterPro"/>
</dbReference>
<feature type="transmembrane region" description="Helical" evidence="7">
    <location>
        <begin position="24"/>
        <end position="48"/>
    </location>
</feature>
<keyword evidence="5 7" id="KW-1133">Transmembrane helix</keyword>
<accession>A0A941AMZ6</accession>
<evidence type="ECO:0000256" key="5">
    <source>
        <dbReference type="ARBA" id="ARBA00022989"/>
    </source>
</evidence>
<feature type="transmembrane region" description="Helical" evidence="7">
    <location>
        <begin position="281"/>
        <end position="306"/>
    </location>
</feature>
<feature type="transmembrane region" description="Helical" evidence="7">
    <location>
        <begin position="369"/>
        <end position="394"/>
    </location>
</feature>
<feature type="transmembrane region" description="Helical" evidence="7">
    <location>
        <begin position="344"/>
        <end position="363"/>
    </location>
</feature>
<dbReference type="SUPFAM" id="SSF103473">
    <property type="entry name" value="MFS general substrate transporter"/>
    <property type="match status" value="1"/>
</dbReference>